<dbReference type="Pfam" id="PF04014">
    <property type="entry name" value="MazE_antitoxin"/>
    <property type="match status" value="1"/>
</dbReference>
<dbReference type="InterPro" id="IPR007159">
    <property type="entry name" value="SpoVT-AbrB_dom"/>
</dbReference>
<dbReference type="InterPro" id="IPR037914">
    <property type="entry name" value="SpoVT-AbrB_sf"/>
</dbReference>
<dbReference type="PANTHER" id="PTHR40516">
    <property type="entry name" value="ANTITOXIN CHPS-RELATED"/>
    <property type="match status" value="1"/>
</dbReference>
<protein>
    <submittedName>
        <fullName evidence="2">PbsX family transcriptional regulator</fullName>
    </submittedName>
</protein>
<evidence type="ECO:0000259" key="1">
    <source>
        <dbReference type="Pfam" id="PF04014"/>
    </source>
</evidence>
<sequence length="80" mass="8842">MQVIIEKRGGGAWLRIPETVVAATSIEIGQSVDVREENGRIIIEPIRASAYDLGVMLADMKPETFPEEVDFGARIGNEVW</sequence>
<dbReference type="InterPro" id="IPR039052">
    <property type="entry name" value="Antitox_PemI-like"/>
</dbReference>
<dbReference type="EMBL" id="CP023315">
    <property type="protein sequence ID" value="ATC31110.1"/>
    <property type="molecule type" value="Genomic_DNA"/>
</dbReference>
<evidence type="ECO:0000313" key="3">
    <source>
        <dbReference type="Proteomes" id="UP000217311"/>
    </source>
</evidence>
<dbReference type="Proteomes" id="UP000217311">
    <property type="component" value="Chromosome"/>
</dbReference>
<evidence type="ECO:0000313" key="2">
    <source>
        <dbReference type="EMBL" id="ATC31110.1"/>
    </source>
</evidence>
<proteinExistence type="predicted"/>
<dbReference type="PANTHER" id="PTHR40516:SF1">
    <property type="entry name" value="ANTITOXIN CHPS-RELATED"/>
    <property type="match status" value="1"/>
</dbReference>
<feature type="domain" description="SpoVT-AbrB" evidence="1">
    <location>
        <begin position="15"/>
        <end position="48"/>
    </location>
</feature>
<accession>A0A290MH14</accession>
<reference evidence="3" key="1">
    <citation type="submission" date="2017-09" db="EMBL/GenBank/DDBJ databases">
        <title>Genome evolution observed in wild isolates of Caulobacter crescentus.</title>
        <authorList>
            <person name="Ely B."/>
            <person name="Wilson K."/>
            <person name="Scott D."/>
        </authorList>
    </citation>
    <scope>NUCLEOTIDE SEQUENCE [LARGE SCALE GENOMIC DNA]</scope>
    <source>
        <strain evidence="3">CB13b1a</strain>
    </source>
</reference>
<dbReference type="Gene3D" id="2.10.260.10">
    <property type="match status" value="1"/>
</dbReference>
<organism evidence="2 3">
    <name type="scientific">Caulobacter vibrioides</name>
    <name type="common">Caulobacter crescentus</name>
    <dbReference type="NCBI Taxonomy" id="155892"/>
    <lineage>
        <taxon>Bacteria</taxon>
        <taxon>Pseudomonadati</taxon>
        <taxon>Pseudomonadota</taxon>
        <taxon>Alphaproteobacteria</taxon>
        <taxon>Caulobacterales</taxon>
        <taxon>Caulobacteraceae</taxon>
        <taxon>Caulobacter</taxon>
    </lineage>
</organism>
<dbReference type="GO" id="GO:0003677">
    <property type="term" value="F:DNA binding"/>
    <property type="evidence" value="ECO:0007669"/>
    <property type="project" value="InterPro"/>
</dbReference>
<dbReference type="GO" id="GO:0097351">
    <property type="term" value="F:toxin sequestering activity"/>
    <property type="evidence" value="ECO:0007669"/>
    <property type="project" value="InterPro"/>
</dbReference>
<name>A0A290MH14_CAUVI</name>
<dbReference type="AlphaFoldDB" id="A0A290MH14"/>
<dbReference type="SUPFAM" id="SSF89447">
    <property type="entry name" value="AbrB/MazE/MraZ-like"/>
    <property type="match status" value="1"/>
</dbReference>
<gene>
    <name evidence="2" type="ORF">CA606_01415</name>
</gene>